<keyword evidence="3" id="KW-1185">Reference proteome</keyword>
<evidence type="ECO:0000313" key="1">
    <source>
        <dbReference type="EMBL" id="CAI9943801.1"/>
    </source>
</evidence>
<dbReference type="InterPro" id="IPR036188">
    <property type="entry name" value="FAD/NAD-bd_sf"/>
</dbReference>
<dbReference type="EMBL" id="CAXDID020000167">
    <property type="protein sequence ID" value="CAL6046303.1"/>
    <property type="molecule type" value="Genomic_DNA"/>
</dbReference>
<dbReference type="Proteomes" id="UP001642409">
    <property type="component" value="Unassembled WGS sequence"/>
</dbReference>
<dbReference type="Gene3D" id="3.50.50.60">
    <property type="entry name" value="FAD/NAD(P)-binding domain"/>
    <property type="match status" value="1"/>
</dbReference>
<protein>
    <submittedName>
        <fullName evidence="1">Putative</fullName>
    </submittedName>
</protein>
<comment type="caution">
    <text evidence="1">The sequence shown here is derived from an EMBL/GenBank/DDBJ whole genome shotgun (WGS) entry which is preliminary data.</text>
</comment>
<name>A0AA86PQG2_9EUKA</name>
<dbReference type="GO" id="GO:0071949">
    <property type="term" value="F:FAD binding"/>
    <property type="evidence" value="ECO:0007669"/>
    <property type="project" value="InterPro"/>
</dbReference>
<reference evidence="1" key="1">
    <citation type="submission" date="2023-06" db="EMBL/GenBank/DDBJ databases">
        <authorList>
            <person name="Kurt Z."/>
        </authorList>
    </citation>
    <scope>NUCLEOTIDE SEQUENCE</scope>
</reference>
<dbReference type="InterPro" id="IPR010354">
    <property type="entry name" value="Oleate_hydratase"/>
</dbReference>
<dbReference type="GO" id="GO:0050151">
    <property type="term" value="F:oleate hydratase activity"/>
    <property type="evidence" value="ECO:0007669"/>
    <property type="project" value="InterPro"/>
</dbReference>
<gene>
    <name evidence="1" type="ORF">HINF_LOCUS31446</name>
    <name evidence="2" type="ORF">HINF_LOCUS41663</name>
</gene>
<evidence type="ECO:0000313" key="3">
    <source>
        <dbReference type="Proteomes" id="UP001642409"/>
    </source>
</evidence>
<dbReference type="Pfam" id="PF06100">
    <property type="entry name" value="MCRA"/>
    <property type="match status" value="1"/>
</dbReference>
<sequence>MVSCYLFLIRDAHFTGKIQKSLKISNSREVVAMAPITGALTGNGSVEKGFCVAETYVLAPIYECLHEMFRDIPSIREPESRLHKKQLISMKQ</sequence>
<accession>A0AA86PQG2</accession>
<proteinExistence type="predicted"/>
<evidence type="ECO:0000313" key="2">
    <source>
        <dbReference type="EMBL" id="CAL6046303.1"/>
    </source>
</evidence>
<dbReference type="EMBL" id="CATOUU010000718">
    <property type="protein sequence ID" value="CAI9943801.1"/>
    <property type="molecule type" value="Genomic_DNA"/>
</dbReference>
<organism evidence="1">
    <name type="scientific">Hexamita inflata</name>
    <dbReference type="NCBI Taxonomy" id="28002"/>
    <lineage>
        <taxon>Eukaryota</taxon>
        <taxon>Metamonada</taxon>
        <taxon>Diplomonadida</taxon>
        <taxon>Hexamitidae</taxon>
        <taxon>Hexamitinae</taxon>
        <taxon>Hexamita</taxon>
    </lineage>
</organism>
<dbReference type="GO" id="GO:0006631">
    <property type="term" value="P:fatty acid metabolic process"/>
    <property type="evidence" value="ECO:0007669"/>
    <property type="project" value="InterPro"/>
</dbReference>
<reference evidence="2 3" key="2">
    <citation type="submission" date="2024-07" db="EMBL/GenBank/DDBJ databases">
        <authorList>
            <person name="Akdeniz Z."/>
        </authorList>
    </citation>
    <scope>NUCLEOTIDE SEQUENCE [LARGE SCALE GENOMIC DNA]</scope>
</reference>
<dbReference type="AlphaFoldDB" id="A0AA86PQG2"/>